<protein>
    <submittedName>
        <fullName evidence="2">Uncharacterized protein</fullName>
    </submittedName>
</protein>
<name>A0AAW0SEE9_SCYPA</name>
<proteinExistence type="predicted"/>
<feature type="non-terminal residue" evidence="2">
    <location>
        <position position="1"/>
    </location>
</feature>
<evidence type="ECO:0000313" key="2">
    <source>
        <dbReference type="EMBL" id="KAK8373200.1"/>
    </source>
</evidence>
<accession>A0AAW0SEE9</accession>
<sequence length="217" mass="24926">LLSPSLPPRSLPNLPATLSPLFPACPPLLLVSQVTHELPLTMVMKNQKWVVGDEITIPGHPGSGEVTPYSSTRSWRTPDIATWSPTLSHPPHLPQTATRTPSSHKNPDKHFRAFHTDRQWQQTHKRRWCGGQEDAGRQQTEWKLQMKEEQVKPWQQTHRQTDWIRKKYYLVRQDHWKLSECCGTWQEPSVQEHTLSLHQSAGLGGLETSLQTEDPFT</sequence>
<comment type="caution">
    <text evidence="2">The sequence shown here is derived from an EMBL/GenBank/DDBJ whole genome shotgun (WGS) entry which is preliminary data.</text>
</comment>
<keyword evidence="3" id="KW-1185">Reference proteome</keyword>
<dbReference type="AlphaFoldDB" id="A0AAW0SEE9"/>
<evidence type="ECO:0000256" key="1">
    <source>
        <dbReference type="SAM" id="MobiDB-lite"/>
    </source>
</evidence>
<evidence type="ECO:0000313" key="3">
    <source>
        <dbReference type="Proteomes" id="UP001487740"/>
    </source>
</evidence>
<feature type="compositionally biased region" description="Polar residues" evidence="1">
    <location>
        <begin position="95"/>
        <end position="104"/>
    </location>
</feature>
<organism evidence="2 3">
    <name type="scientific">Scylla paramamosain</name>
    <name type="common">Mud crab</name>
    <dbReference type="NCBI Taxonomy" id="85552"/>
    <lineage>
        <taxon>Eukaryota</taxon>
        <taxon>Metazoa</taxon>
        <taxon>Ecdysozoa</taxon>
        <taxon>Arthropoda</taxon>
        <taxon>Crustacea</taxon>
        <taxon>Multicrustacea</taxon>
        <taxon>Malacostraca</taxon>
        <taxon>Eumalacostraca</taxon>
        <taxon>Eucarida</taxon>
        <taxon>Decapoda</taxon>
        <taxon>Pleocyemata</taxon>
        <taxon>Brachyura</taxon>
        <taxon>Eubrachyura</taxon>
        <taxon>Portunoidea</taxon>
        <taxon>Portunidae</taxon>
        <taxon>Portuninae</taxon>
        <taxon>Scylla</taxon>
    </lineage>
</organism>
<dbReference type="Proteomes" id="UP001487740">
    <property type="component" value="Unassembled WGS sequence"/>
</dbReference>
<gene>
    <name evidence="2" type="ORF">O3P69_019886</name>
</gene>
<feature type="region of interest" description="Disordered" evidence="1">
    <location>
        <begin position="83"/>
        <end position="107"/>
    </location>
</feature>
<reference evidence="2 3" key="1">
    <citation type="submission" date="2023-03" db="EMBL/GenBank/DDBJ databases">
        <title>High-quality genome of Scylla paramamosain provides insights in environmental adaptation.</title>
        <authorList>
            <person name="Zhang L."/>
        </authorList>
    </citation>
    <scope>NUCLEOTIDE SEQUENCE [LARGE SCALE GENOMIC DNA]</scope>
    <source>
        <strain evidence="2">LZ_2023a</strain>
        <tissue evidence="2">Muscle</tissue>
    </source>
</reference>
<dbReference type="EMBL" id="JARAKH010001304">
    <property type="protein sequence ID" value="KAK8373200.1"/>
    <property type="molecule type" value="Genomic_DNA"/>
</dbReference>